<evidence type="ECO:0000313" key="5">
    <source>
        <dbReference type="EMBL" id="MBW7458921.1"/>
    </source>
</evidence>
<evidence type="ECO:0000256" key="3">
    <source>
        <dbReference type="ARBA" id="ARBA00022679"/>
    </source>
</evidence>
<sequence length="138" mass="15665">RLADARQQMDFGLSIVSEWLAEQLMRSGRFEDHIIHLQMALQQKRDEMIDALNKYLPDAVTFDLPHGGLNLWCKINRKVNDSRLLEEGIRSGVVFVPGTVYGSEEGYIRLSYAKPRLEDIEPGIRALARALLGQSAVR</sequence>
<protein>
    <submittedName>
        <fullName evidence="5">PLP-dependent aminotransferase family protein</fullName>
    </submittedName>
</protein>
<proteinExistence type="predicted"/>
<dbReference type="InterPro" id="IPR015424">
    <property type="entry name" value="PyrdxlP-dep_Trfase"/>
</dbReference>
<accession>A0ABS7CDB4</accession>
<dbReference type="PANTHER" id="PTHR42790">
    <property type="entry name" value="AMINOTRANSFERASE"/>
    <property type="match status" value="1"/>
</dbReference>
<keyword evidence="3" id="KW-0808">Transferase</keyword>
<gene>
    <name evidence="5" type="ORF">K0U00_33225</name>
</gene>
<dbReference type="SUPFAM" id="SSF53383">
    <property type="entry name" value="PLP-dependent transferases"/>
    <property type="match status" value="1"/>
</dbReference>
<reference evidence="5 6" key="1">
    <citation type="submission" date="2021-07" db="EMBL/GenBank/DDBJ databases">
        <title>Paenibacillus radiodurans sp. nov., isolated from the southeastern edge of Tengger Desert.</title>
        <authorList>
            <person name="Zhang G."/>
        </authorList>
    </citation>
    <scope>NUCLEOTIDE SEQUENCE [LARGE SCALE GENOMIC DNA]</scope>
    <source>
        <strain evidence="5 6">CCM 7311</strain>
    </source>
</reference>
<keyword evidence="4" id="KW-0663">Pyridoxal phosphate</keyword>
<dbReference type="Gene3D" id="3.90.1150.10">
    <property type="entry name" value="Aspartate Aminotransferase, domain 1"/>
    <property type="match status" value="1"/>
</dbReference>
<evidence type="ECO:0000256" key="1">
    <source>
        <dbReference type="ARBA" id="ARBA00001933"/>
    </source>
</evidence>
<name>A0ABS7CDB4_9BACL</name>
<comment type="caution">
    <text evidence="5">The sequence shown here is derived from an EMBL/GenBank/DDBJ whole genome shotgun (WGS) entry which is preliminary data.</text>
</comment>
<evidence type="ECO:0000313" key="6">
    <source>
        <dbReference type="Proteomes" id="UP001519887"/>
    </source>
</evidence>
<organism evidence="5 6">
    <name type="scientific">Paenibacillus sepulcri</name>
    <dbReference type="NCBI Taxonomy" id="359917"/>
    <lineage>
        <taxon>Bacteria</taxon>
        <taxon>Bacillati</taxon>
        <taxon>Bacillota</taxon>
        <taxon>Bacilli</taxon>
        <taxon>Bacillales</taxon>
        <taxon>Paenibacillaceae</taxon>
        <taxon>Paenibacillus</taxon>
    </lineage>
</organism>
<dbReference type="GO" id="GO:0008483">
    <property type="term" value="F:transaminase activity"/>
    <property type="evidence" value="ECO:0007669"/>
    <property type="project" value="UniProtKB-KW"/>
</dbReference>
<dbReference type="InterPro" id="IPR015422">
    <property type="entry name" value="PyrdxlP-dep_Trfase_small"/>
</dbReference>
<dbReference type="Proteomes" id="UP001519887">
    <property type="component" value="Unassembled WGS sequence"/>
</dbReference>
<keyword evidence="2 5" id="KW-0032">Aminotransferase</keyword>
<comment type="cofactor">
    <cofactor evidence="1">
        <name>pyridoxal 5'-phosphate</name>
        <dbReference type="ChEBI" id="CHEBI:597326"/>
    </cofactor>
</comment>
<keyword evidence="6" id="KW-1185">Reference proteome</keyword>
<dbReference type="EMBL" id="JAHZIK010001403">
    <property type="protein sequence ID" value="MBW7458921.1"/>
    <property type="molecule type" value="Genomic_DNA"/>
</dbReference>
<feature type="non-terminal residue" evidence="5">
    <location>
        <position position="1"/>
    </location>
</feature>
<dbReference type="PANTHER" id="PTHR42790:SF19">
    <property type="entry name" value="KYNURENINE_ALPHA-AMINOADIPATE AMINOTRANSFERASE, MITOCHONDRIAL"/>
    <property type="match status" value="1"/>
</dbReference>
<evidence type="ECO:0000256" key="2">
    <source>
        <dbReference type="ARBA" id="ARBA00022576"/>
    </source>
</evidence>
<evidence type="ECO:0000256" key="4">
    <source>
        <dbReference type="ARBA" id="ARBA00022898"/>
    </source>
</evidence>
<dbReference type="InterPro" id="IPR050859">
    <property type="entry name" value="Class-I_PLP-dep_aminotransf"/>
</dbReference>